<sequence>MGIPFDVTDRPPAHWQFLAGGLAGFIEIICFHPLDVVKTRIQIQGSRSYRGELIYSGPLDAFVKIYRYEGLSSLWKGIVPPICVETPKRGGKFLMYELFKPYFHFGAPQPTPLTHATAGSVAAILESFLVNPFEVVKITQQAYREKRLKTLSVVKYIIKHDGYGIRGLYRGITALVARNAVFHFGFFGFYNAIKDIVPRPQDSTHDFIRKVMIAGLASSLACVMSVTLDMAKCRIQGPQPVKGEVKYRWTINTIQTTFREEGFRALFKGLGAMIMRVGPGGAMLLVSYEYIFEFLKSKNM</sequence>
<dbReference type="PANTHER" id="PTHR46356:SF1">
    <property type="entry name" value="MITOCHONDRIAL 2-OXODICARBOXYLATE CARRIER"/>
    <property type="match status" value="1"/>
</dbReference>
<keyword evidence="5" id="KW-0677">Repeat</keyword>
<dbReference type="GO" id="GO:0005743">
    <property type="term" value="C:mitochondrial inner membrane"/>
    <property type="evidence" value="ECO:0007669"/>
    <property type="project" value="UniProtKB-SubCell"/>
</dbReference>
<organism evidence="22 23">
    <name type="scientific">Drosophila erecta</name>
    <name type="common">Fruit fly</name>
    <dbReference type="NCBI Taxonomy" id="7220"/>
    <lineage>
        <taxon>Eukaryota</taxon>
        <taxon>Metazoa</taxon>
        <taxon>Ecdysozoa</taxon>
        <taxon>Arthropoda</taxon>
        <taxon>Hexapoda</taxon>
        <taxon>Insecta</taxon>
        <taxon>Pterygota</taxon>
        <taxon>Neoptera</taxon>
        <taxon>Endopterygota</taxon>
        <taxon>Diptera</taxon>
        <taxon>Brachycera</taxon>
        <taxon>Muscomorpha</taxon>
        <taxon>Ephydroidea</taxon>
        <taxon>Drosophilidae</taxon>
        <taxon>Drosophila</taxon>
        <taxon>Sophophora</taxon>
    </lineage>
</organism>
<gene>
    <name evidence="22" type="primary">Dere\GG24039</name>
    <name evidence="22" type="synonym">dere_GLEANR_8805</name>
    <name evidence="22" type="synonym">GG24039</name>
    <name evidence="22" type="ORF">Dere_GG24039</name>
</gene>
<evidence type="ECO:0000256" key="6">
    <source>
        <dbReference type="ARBA" id="ARBA00022792"/>
    </source>
</evidence>
<evidence type="ECO:0000256" key="18">
    <source>
        <dbReference type="ARBA" id="ARBA00048920"/>
    </source>
</evidence>
<evidence type="ECO:0000256" key="19">
    <source>
        <dbReference type="ARBA" id="ARBA00048998"/>
    </source>
</evidence>
<evidence type="ECO:0000256" key="17">
    <source>
        <dbReference type="ARBA" id="ARBA00048581"/>
    </source>
</evidence>
<dbReference type="OMA" id="KPYFHFG"/>
<dbReference type="Gene3D" id="1.50.40.10">
    <property type="entry name" value="Mitochondrial carrier domain"/>
    <property type="match status" value="1"/>
</dbReference>
<comment type="catalytic activity">
    <reaction evidence="16">
        <text>L-2-aminoadipate(in) + 2-oxoglutarate(out) = L-2-aminoadipate(out) + 2-oxoglutarate(in)</text>
        <dbReference type="Rhea" id="RHEA:71747"/>
        <dbReference type="ChEBI" id="CHEBI:16810"/>
        <dbReference type="ChEBI" id="CHEBI:58672"/>
    </reaction>
</comment>
<dbReference type="PANTHER" id="PTHR46356">
    <property type="entry name" value="MITOCHONDRIAL 2-OXODICARBOXYLATE CARRIER"/>
    <property type="match status" value="1"/>
</dbReference>
<comment type="catalytic activity">
    <reaction evidence="15">
        <text>citrate(in) + 2-oxoglutarate(out) = citrate(out) + 2-oxoglutarate(in)</text>
        <dbReference type="Rhea" id="RHEA:71763"/>
        <dbReference type="ChEBI" id="CHEBI:16810"/>
        <dbReference type="ChEBI" id="CHEBI:16947"/>
    </reaction>
</comment>
<evidence type="ECO:0000256" key="20">
    <source>
        <dbReference type="PROSITE-ProRule" id="PRU00282"/>
    </source>
</evidence>
<dbReference type="KEGG" id="der:6541722"/>
<keyword evidence="4 20" id="KW-0812">Transmembrane</keyword>
<dbReference type="eggNOG" id="KOG0754">
    <property type="taxonomic scope" value="Eukaryota"/>
</dbReference>
<dbReference type="PhylomeDB" id="B3N7W9"/>
<comment type="catalytic activity">
    <reaction evidence="17">
        <text>2-oxoheptanedioate(in) + 2-oxoglutarate(out) = 2-oxoheptanedioate(out) + 2-oxoglutarate(in)</text>
        <dbReference type="Rhea" id="RHEA:71755"/>
        <dbReference type="ChEBI" id="CHEBI:16810"/>
        <dbReference type="ChEBI" id="CHEBI:72701"/>
    </reaction>
</comment>
<dbReference type="Pfam" id="PF00153">
    <property type="entry name" value="Mito_carr"/>
    <property type="match status" value="3"/>
</dbReference>
<dbReference type="HOGENOM" id="CLU_015166_5_2_1"/>
<keyword evidence="7" id="KW-1133">Transmembrane helix</keyword>
<keyword evidence="6" id="KW-0999">Mitochondrion inner membrane</keyword>
<dbReference type="OrthoDB" id="434783at2759"/>
<comment type="similarity">
    <text evidence="2 21">Belongs to the mitochondrial carrier (TC 2.A.29) family.</text>
</comment>
<reference evidence="22 23" key="2">
    <citation type="journal article" date="2008" name="Bioinformatics">
        <title>Assembly reconciliation.</title>
        <authorList>
            <person name="Zimin A.V."/>
            <person name="Smith D.R."/>
            <person name="Sutton G."/>
            <person name="Yorke J.A."/>
        </authorList>
    </citation>
    <scope>NUCLEOTIDE SEQUENCE [LARGE SCALE GENOMIC DNA]</scope>
    <source>
        <strain evidence="22 23">TSC#14021-0224.01</strain>
    </source>
</reference>
<comment type="function">
    <text evidence="13">Transports dicarboxylates across the inner membranes of mitochondria by a counter-exchange mechanism. Can transport 2-oxoadipate (2-oxohexanedioate), 2-oxoglutarate, adipate (hexanedioate), glutarate, and to a lesser extent, pimelate (heptanedioate), 2-oxopimelate (2-oxoheptanedioate), 2-aminoadipate (2-aminohexanedioate), oxaloacetate, and citrate. Plays a central role in catabolism of lysine, hydroxylysine, and tryptophan, by transporting common metabolite intermediates (such as 2-oxoadipate) into the mitochondria, where it is converted into acetyl-CoA and can enter the citric acid (TCA) cycle.</text>
</comment>
<evidence type="ECO:0000256" key="4">
    <source>
        <dbReference type="ARBA" id="ARBA00022692"/>
    </source>
</evidence>
<evidence type="ECO:0000256" key="9">
    <source>
        <dbReference type="ARBA" id="ARBA00023136"/>
    </source>
</evidence>
<evidence type="ECO:0000256" key="12">
    <source>
        <dbReference type="ARBA" id="ARBA00041874"/>
    </source>
</evidence>
<evidence type="ECO:0000313" key="22">
    <source>
        <dbReference type="EMBL" id="EDV58330.1"/>
    </source>
</evidence>
<evidence type="ECO:0000256" key="14">
    <source>
        <dbReference type="ARBA" id="ARBA00047537"/>
    </source>
</evidence>
<evidence type="ECO:0000256" key="15">
    <source>
        <dbReference type="ARBA" id="ARBA00048003"/>
    </source>
</evidence>
<evidence type="ECO:0000256" key="3">
    <source>
        <dbReference type="ARBA" id="ARBA00022448"/>
    </source>
</evidence>
<evidence type="ECO:0000256" key="8">
    <source>
        <dbReference type="ARBA" id="ARBA00023128"/>
    </source>
</evidence>
<feature type="repeat" description="Solcar" evidence="20">
    <location>
        <begin position="11"/>
        <end position="102"/>
    </location>
</feature>
<feature type="repeat" description="Solcar" evidence="20">
    <location>
        <begin position="110"/>
        <end position="196"/>
    </location>
</feature>
<evidence type="ECO:0000256" key="7">
    <source>
        <dbReference type="ARBA" id="ARBA00022989"/>
    </source>
</evidence>
<dbReference type="InterPro" id="IPR018108">
    <property type="entry name" value="MCP_transmembrane"/>
</dbReference>
<keyword evidence="3 21" id="KW-0813">Transport</keyword>
<dbReference type="Proteomes" id="UP000008711">
    <property type="component" value="Unassembled WGS sequence"/>
</dbReference>
<dbReference type="SUPFAM" id="SSF103506">
    <property type="entry name" value="Mitochondrial carrier"/>
    <property type="match status" value="1"/>
</dbReference>
<dbReference type="EMBL" id="CH954177">
    <property type="protein sequence ID" value="EDV58330.1"/>
    <property type="molecule type" value="Genomic_DNA"/>
</dbReference>
<accession>B3N7W9</accession>
<comment type="subcellular location">
    <subcellularLocation>
        <location evidence="1">Mitochondrion inner membrane</location>
        <topology evidence="1">Multi-pass membrane protein</topology>
    </subcellularLocation>
</comment>
<reference evidence="22 23" key="1">
    <citation type="journal article" date="2007" name="Nature">
        <title>Evolution of genes and genomes on the Drosophila phylogeny.</title>
        <authorList>
            <consortium name="Drosophila 12 Genomes Consortium"/>
            <person name="Clark A.G."/>
            <person name="Eisen M.B."/>
            <person name="Smith D.R."/>
            <person name="Bergman C.M."/>
            <person name="Oliver B."/>
            <person name="Markow T.A."/>
            <person name="Kaufman T.C."/>
            <person name="Kellis M."/>
            <person name="Gelbart W."/>
            <person name="Iyer V.N."/>
            <person name="Pollard D.A."/>
            <person name="Sackton T.B."/>
            <person name="Larracuente A.M."/>
            <person name="Singh N.D."/>
            <person name="Abad J.P."/>
            <person name="Abt D.N."/>
            <person name="Adryan B."/>
            <person name="Aguade M."/>
            <person name="Akashi H."/>
            <person name="Anderson W.W."/>
            <person name="Aquadro C.F."/>
            <person name="Ardell D.H."/>
            <person name="Arguello R."/>
            <person name="Artieri C.G."/>
            <person name="Barbash D.A."/>
            <person name="Barker D."/>
            <person name="Barsanti P."/>
            <person name="Batterham P."/>
            <person name="Batzoglou S."/>
            <person name="Begun D."/>
            <person name="Bhutkar A."/>
            <person name="Blanco E."/>
            <person name="Bosak S.A."/>
            <person name="Bradley R.K."/>
            <person name="Brand A.D."/>
            <person name="Brent M.R."/>
            <person name="Brooks A.N."/>
            <person name="Brown R.H."/>
            <person name="Butlin R.K."/>
            <person name="Caggese C."/>
            <person name="Calvi B.R."/>
            <person name="Bernardo de Carvalho A."/>
            <person name="Caspi A."/>
            <person name="Castrezana S."/>
            <person name="Celniker S.E."/>
            <person name="Chang J.L."/>
            <person name="Chapple C."/>
            <person name="Chatterji S."/>
            <person name="Chinwalla A."/>
            <person name="Civetta A."/>
            <person name="Clifton S.W."/>
            <person name="Comeron J.M."/>
            <person name="Costello J.C."/>
            <person name="Coyne J.A."/>
            <person name="Daub J."/>
            <person name="David R.G."/>
            <person name="Delcher A.L."/>
            <person name="Delehaunty K."/>
            <person name="Do C.B."/>
            <person name="Ebling H."/>
            <person name="Edwards K."/>
            <person name="Eickbush T."/>
            <person name="Evans J.D."/>
            <person name="Filipski A."/>
            <person name="Findeiss S."/>
            <person name="Freyhult E."/>
            <person name="Fulton L."/>
            <person name="Fulton R."/>
            <person name="Garcia A.C."/>
            <person name="Gardiner A."/>
            <person name="Garfield D.A."/>
            <person name="Garvin B.E."/>
            <person name="Gibson G."/>
            <person name="Gilbert D."/>
            <person name="Gnerre S."/>
            <person name="Godfrey J."/>
            <person name="Good R."/>
            <person name="Gotea V."/>
            <person name="Gravely B."/>
            <person name="Greenberg A.J."/>
            <person name="Griffiths-Jones S."/>
            <person name="Gross S."/>
            <person name="Guigo R."/>
            <person name="Gustafson E.A."/>
            <person name="Haerty W."/>
            <person name="Hahn M.W."/>
            <person name="Halligan D.L."/>
            <person name="Halpern A.L."/>
            <person name="Halter G.M."/>
            <person name="Han M.V."/>
            <person name="Heger A."/>
            <person name="Hillier L."/>
            <person name="Hinrichs A.S."/>
            <person name="Holmes I."/>
            <person name="Hoskins R.A."/>
            <person name="Hubisz M.J."/>
            <person name="Hultmark D."/>
            <person name="Huntley M.A."/>
            <person name="Jaffe D.B."/>
            <person name="Jagadeeshan S."/>
            <person name="Jeck W.R."/>
            <person name="Johnson J."/>
            <person name="Jones C.D."/>
            <person name="Jordan W.C."/>
            <person name="Karpen G.H."/>
            <person name="Kataoka E."/>
            <person name="Keightley P.D."/>
            <person name="Kheradpour P."/>
            <person name="Kirkness E.F."/>
            <person name="Koerich L.B."/>
            <person name="Kristiansen K."/>
            <person name="Kudrna D."/>
            <person name="Kulathinal R.J."/>
            <person name="Kumar S."/>
            <person name="Kwok R."/>
            <person name="Lander E."/>
            <person name="Langley C.H."/>
            <person name="Lapoint R."/>
            <person name="Lazzaro B.P."/>
            <person name="Lee S.J."/>
            <person name="Levesque L."/>
            <person name="Li R."/>
            <person name="Lin C.F."/>
            <person name="Lin M.F."/>
            <person name="Lindblad-Toh K."/>
            <person name="Llopart A."/>
            <person name="Long M."/>
            <person name="Low L."/>
            <person name="Lozovsky E."/>
            <person name="Lu J."/>
            <person name="Luo M."/>
            <person name="Machado C.A."/>
            <person name="Makalowski W."/>
            <person name="Marzo M."/>
            <person name="Matsuda M."/>
            <person name="Matzkin L."/>
            <person name="McAllister B."/>
            <person name="McBride C.S."/>
            <person name="McKernan B."/>
            <person name="McKernan K."/>
            <person name="Mendez-Lago M."/>
            <person name="Minx P."/>
            <person name="Mollenhauer M.U."/>
            <person name="Montooth K."/>
            <person name="Mount S.M."/>
            <person name="Mu X."/>
            <person name="Myers E."/>
            <person name="Negre B."/>
            <person name="Newfeld S."/>
            <person name="Nielsen R."/>
            <person name="Noor M.A."/>
            <person name="O'Grady P."/>
            <person name="Pachter L."/>
            <person name="Papaceit M."/>
            <person name="Parisi M.J."/>
            <person name="Parisi M."/>
            <person name="Parts L."/>
            <person name="Pedersen J.S."/>
            <person name="Pesole G."/>
            <person name="Phillippy A.M."/>
            <person name="Ponting C.P."/>
            <person name="Pop M."/>
            <person name="Porcelli D."/>
            <person name="Powell J.R."/>
            <person name="Prohaska S."/>
            <person name="Pruitt K."/>
            <person name="Puig M."/>
            <person name="Quesneville H."/>
            <person name="Ram K.R."/>
            <person name="Rand D."/>
            <person name="Rasmussen M.D."/>
            <person name="Reed L.K."/>
            <person name="Reenan R."/>
            <person name="Reily A."/>
            <person name="Remington K.A."/>
            <person name="Rieger T.T."/>
            <person name="Ritchie M.G."/>
            <person name="Robin C."/>
            <person name="Rogers Y.H."/>
            <person name="Rohde C."/>
            <person name="Rozas J."/>
            <person name="Rubenfield M.J."/>
            <person name="Ruiz A."/>
            <person name="Russo S."/>
            <person name="Salzberg S.L."/>
            <person name="Sanchez-Gracia A."/>
            <person name="Saranga D.J."/>
            <person name="Sato H."/>
            <person name="Schaeffer S.W."/>
            <person name="Schatz M.C."/>
            <person name="Schlenke T."/>
            <person name="Schwartz R."/>
            <person name="Segarra C."/>
            <person name="Singh R.S."/>
            <person name="Sirot L."/>
            <person name="Sirota M."/>
            <person name="Sisneros N.B."/>
            <person name="Smith C.D."/>
            <person name="Smith T.F."/>
            <person name="Spieth J."/>
            <person name="Stage D.E."/>
            <person name="Stark A."/>
            <person name="Stephan W."/>
            <person name="Strausberg R.L."/>
            <person name="Strempel S."/>
            <person name="Sturgill D."/>
            <person name="Sutton G."/>
            <person name="Sutton G.G."/>
            <person name="Tao W."/>
            <person name="Teichmann S."/>
            <person name="Tobari Y.N."/>
            <person name="Tomimura Y."/>
            <person name="Tsolas J.M."/>
            <person name="Valente V.L."/>
            <person name="Venter E."/>
            <person name="Venter J.C."/>
            <person name="Vicario S."/>
            <person name="Vieira F.G."/>
            <person name="Vilella A.J."/>
            <person name="Villasante A."/>
            <person name="Walenz B."/>
            <person name="Wang J."/>
            <person name="Wasserman M."/>
            <person name="Watts T."/>
            <person name="Wilson D."/>
            <person name="Wilson R.K."/>
            <person name="Wing R.A."/>
            <person name="Wolfner M.F."/>
            <person name="Wong A."/>
            <person name="Wong G.K."/>
            <person name="Wu C.I."/>
            <person name="Wu G."/>
            <person name="Yamamoto D."/>
            <person name="Yang H.P."/>
            <person name="Yang S.P."/>
            <person name="Yorke J.A."/>
            <person name="Yoshida K."/>
            <person name="Zdobnov E."/>
            <person name="Zhang P."/>
            <person name="Zhang Y."/>
            <person name="Zimin A.V."/>
            <person name="Baldwin J."/>
            <person name="Abdouelleil A."/>
            <person name="Abdulkadir J."/>
            <person name="Abebe A."/>
            <person name="Abera B."/>
            <person name="Abreu J."/>
            <person name="Acer S.C."/>
            <person name="Aftuck L."/>
            <person name="Alexander A."/>
            <person name="An P."/>
            <person name="Anderson E."/>
            <person name="Anderson S."/>
            <person name="Arachi H."/>
            <person name="Azer M."/>
            <person name="Bachantsang P."/>
            <person name="Barry A."/>
            <person name="Bayul T."/>
            <person name="Berlin A."/>
            <person name="Bessette D."/>
            <person name="Bloom T."/>
            <person name="Blye J."/>
            <person name="Boguslavskiy L."/>
            <person name="Bonnet C."/>
            <person name="Boukhgalter B."/>
            <person name="Bourzgui I."/>
            <person name="Brown A."/>
            <person name="Cahill P."/>
            <person name="Channer S."/>
            <person name="Cheshatsang Y."/>
            <person name="Chuda L."/>
            <person name="Citroen M."/>
            <person name="Collymore A."/>
            <person name="Cooke P."/>
            <person name="Costello M."/>
            <person name="D'Aco K."/>
            <person name="Daza R."/>
            <person name="De Haan G."/>
            <person name="DeGray S."/>
            <person name="DeMaso C."/>
            <person name="Dhargay N."/>
            <person name="Dooley K."/>
            <person name="Dooley E."/>
            <person name="Doricent M."/>
            <person name="Dorje P."/>
            <person name="Dorjee K."/>
            <person name="Dupes A."/>
            <person name="Elong R."/>
            <person name="Falk J."/>
            <person name="Farina A."/>
            <person name="Faro S."/>
            <person name="Ferguson D."/>
            <person name="Fisher S."/>
            <person name="Foley C.D."/>
            <person name="Franke A."/>
            <person name="Friedrich D."/>
            <person name="Gadbois L."/>
            <person name="Gearin G."/>
            <person name="Gearin C.R."/>
            <person name="Giannoukos G."/>
            <person name="Goode T."/>
            <person name="Graham J."/>
            <person name="Grandbois E."/>
            <person name="Grewal S."/>
            <person name="Gyaltsen K."/>
            <person name="Hafez N."/>
            <person name="Hagos B."/>
            <person name="Hall J."/>
            <person name="Henson C."/>
            <person name="Hollinger A."/>
            <person name="Honan T."/>
            <person name="Huard M.D."/>
            <person name="Hughes L."/>
            <person name="Hurhula B."/>
            <person name="Husby M.E."/>
            <person name="Kamat A."/>
            <person name="Kanga B."/>
            <person name="Kashin S."/>
            <person name="Khazanovich D."/>
            <person name="Kisner P."/>
            <person name="Lance K."/>
            <person name="Lara M."/>
            <person name="Lee W."/>
            <person name="Lennon N."/>
            <person name="Letendre F."/>
            <person name="LeVine R."/>
            <person name="Lipovsky A."/>
            <person name="Liu X."/>
            <person name="Liu J."/>
            <person name="Liu S."/>
            <person name="Lokyitsang T."/>
            <person name="Lokyitsang Y."/>
            <person name="Lubonja R."/>
            <person name="Lui A."/>
            <person name="MacDonald P."/>
            <person name="Magnisalis V."/>
            <person name="Maru K."/>
            <person name="Matthews C."/>
            <person name="McCusker W."/>
            <person name="McDonough S."/>
            <person name="Mehta T."/>
            <person name="Meldrim J."/>
            <person name="Meneus L."/>
            <person name="Mihai O."/>
            <person name="Mihalev A."/>
            <person name="Mihova T."/>
            <person name="Mittelman R."/>
            <person name="Mlenga V."/>
            <person name="Montmayeur A."/>
            <person name="Mulrain L."/>
            <person name="Navidi A."/>
            <person name="Naylor J."/>
            <person name="Negash T."/>
            <person name="Nguyen T."/>
            <person name="Nguyen N."/>
            <person name="Nicol R."/>
            <person name="Norbu C."/>
            <person name="Norbu N."/>
            <person name="Novod N."/>
            <person name="O'Neill B."/>
            <person name="Osman S."/>
            <person name="Markiewicz E."/>
            <person name="Oyono O.L."/>
            <person name="Patti C."/>
            <person name="Phunkhang P."/>
            <person name="Pierre F."/>
            <person name="Priest M."/>
            <person name="Raghuraman S."/>
            <person name="Rege F."/>
            <person name="Reyes R."/>
            <person name="Rise C."/>
            <person name="Rogov P."/>
            <person name="Ross K."/>
            <person name="Ryan E."/>
            <person name="Settipalli S."/>
            <person name="Shea T."/>
            <person name="Sherpa N."/>
            <person name="Shi L."/>
            <person name="Shih D."/>
            <person name="Sparrow T."/>
            <person name="Spaulding J."/>
            <person name="Stalker J."/>
            <person name="Stange-Thomann N."/>
            <person name="Stavropoulos S."/>
            <person name="Stone C."/>
            <person name="Strader C."/>
            <person name="Tesfaye S."/>
            <person name="Thomson T."/>
            <person name="Thoulutsang Y."/>
            <person name="Thoulutsang D."/>
            <person name="Topham K."/>
            <person name="Topping I."/>
            <person name="Tsamla T."/>
            <person name="Vassiliev H."/>
            <person name="Vo A."/>
            <person name="Wangchuk T."/>
            <person name="Wangdi T."/>
            <person name="Weiand M."/>
            <person name="Wilkinson J."/>
            <person name="Wilson A."/>
            <person name="Yadav S."/>
            <person name="Young G."/>
            <person name="Yu Q."/>
            <person name="Zembek L."/>
            <person name="Zhong D."/>
            <person name="Zimmer A."/>
            <person name="Zwirko Z."/>
            <person name="Jaffe D.B."/>
            <person name="Alvarez P."/>
            <person name="Brockman W."/>
            <person name="Butler J."/>
            <person name="Chin C."/>
            <person name="Gnerre S."/>
            <person name="Grabherr M."/>
            <person name="Kleber M."/>
            <person name="Mauceli E."/>
            <person name="MacCallum I."/>
        </authorList>
    </citation>
    <scope>NUCLEOTIDE SEQUENCE [LARGE SCALE GENOMIC DNA]</scope>
    <source>
        <strain evidence="22 23">TSC#14021-0224.01</strain>
    </source>
</reference>
<dbReference type="AlphaFoldDB" id="B3N7W9"/>
<dbReference type="InterPro" id="IPR051752">
    <property type="entry name" value="Mito_2-oxodicarb_carrier"/>
</dbReference>
<evidence type="ECO:0000256" key="1">
    <source>
        <dbReference type="ARBA" id="ARBA00004448"/>
    </source>
</evidence>
<dbReference type="InterPro" id="IPR023395">
    <property type="entry name" value="MCP_dom_sf"/>
</dbReference>
<proteinExistence type="inferred from homology"/>
<protein>
    <recommendedName>
        <fullName evidence="11">Mitochondrial 2-oxodicarboxylate carrier</fullName>
    </recommendedName>
    <alternativeName>
        <fullName evidence="12">Solute carrier family 25 member 21</fullName>
    </alternativeName>
</protein>
<comment type="catalytic activity">
    <reaction evidence="19">
        <text>hexanedioate(in) + 2-oxoglutarate(out) = hexanedioate(out) + 2-oxoglutarate(in)</text>
        <dbReference type="Rhea" id="RHEA:71743"/>
        <dbReference type="ChEBI" id="CHEBI:16810"/>
        <dbReference type="ChEBI" id="CHEBI:17128"/>
    </reaction>
</comment>
<keyword evidence="23" id="KW-1185">Reference proteome</keyword>
<evidence type="ECO:0000256" key="5">
    <source>
        <dbReference type="ARBA" id="ARBA00022737"/>
    </source>
</evidence>
<keyword evidence="8" id="KW-0496">Mitochondrion</keyword>
<evidence type="ECO:0000313" key="23">
    <source>
        <dbReference type="Proteomes" id="UP000008711"/>
    </source>
</evidence>
<name>B3N7W9_DROER</name>
<dbReference type="PROSITE" id="PS50920">
    <property type="entry name" value="SOLCAR"/>
    <property type="match status" value="3"/>
</dbReference>
<comment type="catalytic activity">
    <reaction evidence="18">
        <text>glutarate(in) + 2-oxoglutarate(out) = glutarate(out) + 2-oxoglutarate(in)</text>
        <dbReference type="Rhea" id="RHEA:71751"/>
        <dbReference type="ChEBI" id="CHEBI:16810"/>
        <dbReference type="ChEBI" id="CHEBI:30921"/>
    </reaction>
</comment>
<feature type="repeat" description="Solcar" evidence="20">
    <location>
        <begin position="205"/>
        <end position="294"/>
    </location>
</feature>
<comment type="catalytic activity">
    <reaction evidence="10">
        <text>2-oxoadipate(in) + 2-oxoglutarate(out) = 2-oxoadipate(out) + 2-oxoglutarate(in)</text>
        <dbReference type="Rhea" id="RHEA:71739"/>
        <dbReference type="ChEBI" id="CHEBI:16810"/>
        <dbReference type="ChEBI" id="CHEBI:57499"/>
    </reaction>
</comment>
<evidence type="ECO:0000256" key="2">
    <source>
        <dbReference type="ARBA" id="ARBA00006375"/>
    </source>
</evidence>
<evidence type="ECO:0000256" key="11">
    <source>
        <dbReference type="ARBA" id="ARBA00039747"/>
    </source>
</evidence>
<evidence type="ECO:0000256" key="13">
    <source>
        <dbReference type="ARBA" id="ARBA00046087"/>
    </source>
</evidence>
<comment type="catalytic activity">
    <reaction evidence="14">
        <text>heptanedioate(in) + 2-oxoglutarate(out) = heptanedioate(out) + 2-oxoglutarate(in)</text>
        <dbReference type="Rhea" id="RHEA:71759"/>
        <dbReference type="ChEBI" id="CHEBI:16810"/>
        <dbReference type="ChEBI" id="CHEBI:36165"/>
    </reaction>
</comment>
<evidence type="ECO:0000256" key="10">
    <source>
        <dbReference type="ARBA" id="ARBA00036018"/>
    </source>
</evidence>
<keyword evidence="9 20" id="KW-0472">Membrane</keyword>
<evidence type="ECO:0000256" key="21">
    <source>
        <dbReference type="RuleBase" id="RU000488"/>
    </source>
</evidence>
<evidence type="ECO:0000256" key="16">
    <source>
        <dbReference type="ARBA" id="ARBA00048303"/>
    </source>
</evidence>